<dbReference type="GO" id="GO:0016887">
    <property type="term" value="F:ATP hydrolysis activity"/>
    <property type="evidence" value="ECO:0007669"/>
    <property type="project" value="InterPro"/>
</dbReference>
<dbReference type="CDD" id="cd18578">
    <property type="entry name" value="ABC_6TM_Pgp_ABCB1_D2_like"/>
    <property type="match status" value="1"/>
</dbReference>
<feature type="transmembrane region" description="Helical" evidence="8">
    <location>
        <begin position="63"/>
        <end position="81"/>
    </location>
</feature>
<feature type="transmembrane region" description="Helical" evidence="8">
    <location>
        <begin position="596"/>
        <end position="616"/>
    </location>
</feature>
<dbReference type="Proteomes" id="UP000290540">
    <property type="component" value="Unassembled WGS sequence"/>
</dbReference>
<dbReference type="GO" id="GO:0005743">
    <property type="term" value="C:mitochondrial inner membrane"/>
    <property type="evidence" value="ECO:0007669"/>
    <property type="project" value="TreeGrafter"/>
</dbReference>
<evidence type="ECO:0000256" key="1">
    <source>
        <dbReference type="ARBA" id="ARBA00004141"/>
    </source>
</evidence>
<evidence type="ECO:0000256" key="6">
    <source>
        <dbReference type="ARBA" id="ARBA00022989"/>
    </source>
</evidence>
<dbReference type="PROSITE" id="PS50929">
    <property type="entry name" value="ABC_TM1F"/>
    <property type="match status" value="2"/>
</dbReference>
<dbReference type="InterPro" id="IPR003593">
    <property type="entry name" value="AAA+_ATPase"/>
</dbReference>
<protein>
    <submittedName>
        <fullName evidence="11">Leptomycin B resistance protein pmd1</fullName>
    </submittedName>
</protein>
<dbReference type="AlphaFoldDB" id="A0A4Q2UUK9"/>
<feature type="transmembrane region" description="Helical" evidence="8">
    <location>
        <begin position="622"/>
        <end position="640"/>
    </location>
</feature>
<accession>A0A4Q2UUK9</accession>
<dbReference type="SUPFAM" id="SSF90123">
    <property type="entry name" value="ABC transporter transmembrane region"/>
    <property type="match status" value="2"/>
</dbReference>
<gene>
    <name evidence="11" type="ORF">BFJ63_vAg19175</name>
</gene>
<keyword evidence="4" id="KW-0547">Nucleotide-binding</keyword>
<comment type="subcellular location">
    <subcellularLocation>
        <location evidence="1">Membrane</location>
        <topology evidence="1">Multi-pass membrane protein</topology>
    </subcellularLocation>
</comment>
<dbReference type="InterPro" id="IPR036640">
    <property type="entry name" value="ABC1_TM_sf"/>
</dbReference>
<dbReference type="Pfam" id="PF00664">
    <property type="entry name" value="ABC_membrane"/>
    <property type="match status" value="2"/>
</dbReference>
<evidence type="ECO:0000256" key="4">
    <source>
        <dbReference type="ARBA" id="ARBA00022741"/>
    </source>
</evidence>
<reference evidence="11 12" key="1">
    <citation type="submission" date="2016-12" db="EMBL/GenBank/DDBJ databases">
        <title>Draft genome sequence of Fusarium oxysporum causing rot on Narcissus.</title>
        <authorList>
            <person name="Armitage A.D."/>
            <person name="Taylor A."/>
            <person name="Clarkson J.P."/>
            <person name="Harrison R.J."/>
            <person name="Jackson A.C."/>
        </authorList>
    </citation>
    <scope>NUCLEOTIDE SEQUENCE [LARGE SCALE GENOMIC DNA]</scope>
    <source>
        <strain evidence="11 12">N139</strain>
    </source>
</reference>
<dbReference type="Gene3D" id="1.20.1560.10">
    <property type="entry name" value="ABC transporter type 1, transmembrane domain"/>
    <property type="match status" value="1"/>
</dbReference>
<evidence type="ECO:0000256" key="7">
    <source>
        <dbReference type="ARBA" id="ARBA00023136"/>
    </source>
</evidence>
<evidence type="ECO:0000256" key="5">
    <source>
        <dbReference type="ARBA" id="ARBA00022840"/>
    </source>
</evidence>
<feature type="domain" description="ABC transporter" evidence="9">
    <location>
        <begin position="159"/>
        <end position="404"/>
    </location>
</feature>
<feature type="transmembrane region" description="Helical" evidence="8">
    <location>
        <begin position="517"/>
        <end position="539"/>
    </location>
</feature>
<name>A0A4Q2UUK9_FUSOX</name>
<dbReference type="EMBL" id="MQTW01001587">
    <property type="protein sequence ID" value="RYC77951.1"/>
    <property type="molecule type" value="Genomic_DNA"/>
</dbReference>
<evidence type="ECO:0000313" key="12">
    <source>
        <dbReference type="Proteomes" id="UP000290540"/>
    </source>
</evidence>
<feature type="non-terminal residue" evidence="11">
    <location>
        <position position="704"/>
    </location>
</feature>
<dbReference type="GO" id="GO:0090374">
    <property type="term" value="P:oligopeptide export from mitochondrion"/>
    <property type="evidence" value="ECO:0007669"/>
    <property type="project" value="TreeGrafter"/>
</dbReference>
<organism evidence="11 12">
    <name type="scientific">Fusarium oxysporum f. sp. narcissi</name>
    <dbReference type="NCBI Taxonomy" id="451672"/>
    <lineage>
        <taxon>Eukaryota</taxon>
        <taxon>Fungi</taxon>
        <taxon>Dikarya</taxon>
        <taxon>Ascomycota</taxon>
        <taxon>Pezizomycotina</taxon>
        <taxon>Sordariomycetes</taxon>
        <taxon>Hypocreomycetidae</taxon>
        <taxon>Hypocreales</taxon>
        <taxon>Nectriaceae</taxon>
        <taxon>Fusarium</taxon>
        <taxon>Fusarium oxysporum species complex</taxon>
    </lineage>
</organism>
<dbReference type="InterPro" id="IPR039421">
    <property type="entry name" value="Type_1_exporter"/>
</dbReference>
<dbReference type="Pfam" id="PF00005">
    <property type="entry name" value="ABC_tran"/>
    <property type="match status" value="1"/>
</dbReference>
<evidence type="ECO:0000256" key="8">
    <source>
        <dbReference type="SAM" id="Phobius"/>
    </source>
</evidence>
<keyword evidence="6 8" id="KW-1133">Transmembrane helix</keyword>
<dbReference type="FunFam" id="3.40.50.300:FF:000251">
    <property type="entry name" value="ABC transporter B family member 19"/>
    <property type="match status" value="1"/>
</dbReference>
<feature type="domain" description="ABC transmembrane type-1" evidence="10">
    <location>
        <begin position="477"/>
        <end position="704"/>
    </location>
</feature>
<dbReference type="PANTHER" id="PTHR43394">
    <property type="entry name" value="ATP-DEPENDENT PERMEASE MDL1, MITOCHONDRIAL"/>
    <property type="match status" value="1"/>
</dbReference>
<dbReference type="InterPro" id="IPR011527">
    <property type="entry name" value="ABC1_TM_dom"/>
</dbReference>
<dbReference type="PANTHER" id="PTHR43394:SF27">
    <property type="entry name" value="ATP-DEPENDENT TRANSLOCASE ABCB1-LIKE"/>
    <property type="match status" value="1"/>
</dbReference>
<dbReference type="CDD" id="cd03249">
    <property type="entry name" value="ABC_MTABC3_MDL1_MDL2"/>
    <property type="match status" value="1"/>
</dbReference>
<dbReference type="GO" id="GO:0005524">
    <property type="term" value="F:ATP binding"/>
    <property type="evidence" value="ECO:0007669"/>
    <property type="project" value="UniProtKB-KW"/>
</dbReference>
<dbReference type="InterPro" id="IPR017871">
    <property type="entry name" value="ABC_transporter-like_CS"/>
</dbReference>
<evidence type="ECO:0000256" key="3">
    <source>
        <dbReference type="ARBA" id="ARBA00022692"/>
    </source>
</evidence>
<evidence type="ECO:0000259" key="9">
    <source>
        <dbReference type="PROSITE" id="PS50893"/>
    </source>
</evidence>
<evidence type="ECO:0000313" key="11">
    <source>
        <dbReference type="EMBL" id="RYC77951.1"/>
    </source>
</evidence>
<dbReference type="InterPro" id="IPR027417">
    <property type="entry name" value="P-loop_NTPase"/>
</dbReference>
<feature type="transmembrane region" description="Helical" evidence="8">
    <location>
        <begin position="472"/>
        <end position="497"/>
    </location>
</feature>
<comment type="caution">
    <text evidence="11">The sequence shown here is derived from an EMBL/GenBank/DDBJ whole genome shotgun (WGS) entry which is preliminary data.</text>
</comment>
<comment type="similarity">
    <text evidence="2">Belongs to the ABC transporter superfamily. ABCB family. Multidrug resistance exporter (TC 3.A.1.201) subfamily.</text>
</comment>
<feature type="domain" description="ABC transmembrane type-1" evidence="10">
    <location>
        <begin position="1"/>
        <end position="124"/>
    </location>
</feature>
<dbReference type="SUPFAM" id="SSF52540">
    <property type="entry name" value="P-loop containing nucleoside triphosphate hydrolases"/>
    <property type="match status" value="1"/>
</dbReference>
<dbReference type="PROSITE" id="PS50893">
    <property type="entry name" value="ABC_TRANSPORTER_2"/>
    <property type="match status" value="1"/>
</dbReference>
<evidence type="ECO:0000256" key="2">
    <source>
        <dbReference type="ARBA" id="ARBA00007577"/>
    </source>
</evidence>
<dbReference type="SMART" id="SM00382">
    <property type="entry name" value="AAA"/>
    <property type="match status" value="1"/>
</dbReference>
<evidence type="ECO:0000259" key="10">
    <source>
        <dbReference type="PROSITE" id="PS50929"/>
    </source>
</evidence>
<keyword evidence="7 8" id="KW-0472">Membrane</keyword>
<dbReference type="InterPro" id="IPR003439">
    <property type="entry name" value="ABC_transporter-like_ATP-bd"/>
</dbReference>
<keyword evidence="3 8" id="KW-0812">Transmembrane</keyword>
<proteinExistence type="inferred from homology"/>
<sequence>MDTKYEHACMGIYAKAGLVAEEVFSSIRNIHAFWAFQSMSERFDTILQQAHKTGLKKSPVLSVLYSFEFFCIYAGYALAFWQGIRRYARGEIAEPGSVVTVIFAVIVAAQALTQVAPQLVHISKAAAAAHELFQVIDRESKVDPLSDQGIKPSYCHGTIELCDVRFAYPSRPDVPVLKGVNLSVPANKTTALVGASGSGKSTIIGLMERWYDPFSGSITIDGQNIDGLNVQWLRTNVRLVQQEPVLFSGTVFQNVELGLTATELAALPFEEKEKKVHEACKAAFAHDFIQKLPEGYDTPVGQRGGMLSGGQKQRIAIARSIISNPRILLLDEATSALDPNAEKMVQKALNNVGAGRTTLVIAHRLSTIRDADNIVVMSQGEVIEQGTHNELMMLDGSYAKLVQIQNLGQDSDEGHQQQELNGEHEARKDLDRVLSLADSNTQQEVPVEQLSSTKNYSLIRGITIILREQRSLWGLFAVSLGFCLIAGLTYPALAVIFSRAVDAFNLEGSELTDRGDFFSLMFFAVALANLLAYGIFGWVSNVQAQHILKSYRFELFTNIMWQQMSFFDDPSHTTGALVSRLSTEPQNMMELLSMNIGLVIVNIINVVSSCILAIAVGWKLGLVLVFGALPPLLAAGYLRIRLEFKLDALNSERFAESAGLATEATMAIRTVASLAVERRVVDKFKESLRGIAERSIKGLEWNMF</sequence>
<dbReference type="PROSITE" id="PS00211">
    <property type="entry name" value="ABC_TRANSPORTER_1"/>
    <property type="match status" value="1"/>
</dbReference>
<dbReference type="Gene3D" id="3.40.50.300">
    <property type="entry name" value="P-loop containing nucleotide triphosphate hydrolases"/>
    <property type="match status" value="1"/>
</dbReference>
<keyword evidence="5" id="KW-0067">ATP-binding</keyword>
<dbReference type="GO" id="GO:0015421">
    <property type="term" value="F:ABC-type oligopeptide transporter activity"/>
    <property type="evidence" value="ECO:0007669"/>
    <property type="project" value="TreeGrafter"/>
</dbReference>